<accession>A0ABV2ANW0</accession>
<keyword evidence="2" id="KW-1185">Reference proteome</keyword>
<evidence type="ECO:0008006" key="3">
    <source>
        <dbReference type="Google" id="ProtNLM"/>
    </source>
</evidence>
<proteinExistence type="predicted"/>
<evidence type="ECO:0000313" key="2">
    <source>
        <dbReference type="Proteomes" id="UP001439008"/>
    </source>
</evidence>
<gene>
    <name evidence="1" type="ORF">MHBO_002724</name>
</gene>
<dbReference type="EMBL" id="JBDODL010001111">
    <property type="protein sequence ID" value="MES1921149.1"/>
    <property type="molecule type" value="Genomic_DNA"/>
</dbReference>
<reference evidence="1 2" key="1">
    <citation type="journal article" date="2024" name="BMC Biol.">
        <title>Comparative genomics of Ascetosporea gives new insight into the evolutionary basis for animal parasitism in Rhizaria.</title>
        <authorList>
            <person name="Hiltunen Thoren M."/>
            <person name="Onut-Brannstrom I."/>
            <person name="Alfjorden A."/>
            <person name="Peckova H."/>
            <person name="Swords F."/>
            <person name="Hooper C."/>
            <person name="Holzer A.S."/>
            <person name="Bass D."/>
            <person name="Burki F."/>
        </authorList>
    </citation>
    <scope>NUCLEOTIDE SEQUENCE [LARGE SCALE GENOMIC DNA]</scope>
    <source>
        <strain evidence="1">20-A016</strain>
    </source>
</reference>
<comment type="caution">
    <text evidence="1">The sequence shown here is derived from an EMBL/GenBank/DDBJ whole genome shotgun (WGS) entry which is preliminary data.</text>
</comment>
<organism evidence="1 2">
    <name type="scientific">Bonamia ostreae</name>
    <dbReference type="NCBI Taxonomy" id="126728"/>
    <lineage>
        <taxon>Eukaryota</taxon>
        <taxon>Sar</taxon>
        <taxon>Rhizaria</taxon>
        <taxon>Endomyxa</taxon>
        <taxon>Ascetosporea</taxon>
        <taxon>Haplosporida</taxon>
        <taxon>Bonamia</taxon>
    </lineage>
</organism>
<protein>
    <recommendedName>
        <fullName evidence="3">Mitochondrial import inner membrane translocase subunit</fullName>
    </recommendedName>
</protein>
<evidence type="ECO:0000313" key="1">
    <source>
        <dbReference type="EMBL" id="MES1921149.1"/>
    </source>
</evidence>
<dbReference type="Proteomes" id="UP001439008">
    <property type="component" value="Unassembled WGS sequence"/>
</dbReference>
<name>A0ABV2ANW0_9EUKA</name>
<sequence length="69" mass="8131">MNKSLNLKLITVDERCRTVMDEFETCWNICMYPKPVELDSTLSYEQRECFRNCSSNLNETLKVIAGSYR</sequence>